<protein>
    <recommendedName>
        <fullName evidence="6">CNH domain-containing protein</fullName>
    </recommendedName>
</protein>
<dbReference type="PANTHER" id="PTHR12894:SF27">
    <property type="entry name" value="TRANSFORMING GROWTH FACTOR-BETA RECEPTOR-ASSOCIATED PROTEIN 1"/>
    <property type="match status" value="1"/>
</dbReference>
<comment type="subcellular location">
    <subcellularLocation>
        <location evidence="1">Cytoplasm</location>
    </subcellularLocation>
</comment>
<organism evidence="7 8">
    <name type="scientific">Pseudocercospora eumusae</name>
    <dbReference type="NCBI Taxonomy" id="321146"/>
    <lineage>
        <taxon>Eukaryota</taxon>
        <taxon>Fungi</taxon>
        <taxon>Dikarya</taxon>
        <taxon>Ascomycota</taxon>
        <taxon>Pezizomycotina</taxon>
        <taxon>Dothideomycetes</taxon>
        <taxon>Dothideomycetidae</taxon>
        <taxon>Mycosphaerellales</taxon>
        <taxon>Mycosphaerellaceae</taxon>
        <taxon>Pseudocercospora</taxon>
    </lineage>
</organism>
<dbReference type="Proteomes" id="UP000070133">
    <property type="component" value="Unassembled WGS sequence"/>
</dbReference>
<evidence type="ECO:0000256" key="2">
    <source>
        <dbReference type="ARBA" id="ARBA00022448"/>
    </source>
</evidence>
<accession>A0A139H4S8</accession>
<evidence type="ECO:0000256" key="3">
    <source>
        <dbReference type="ARBA" id="ARBA00022490"/>
    </source>
</evidence>
<dbReference type="OrthoDB" id="5325112at2759"/>
<feature type="compositionally biased region" description="Polar residues" evidence="5">
    <location>
        <begin position="325"/>
        <end position="334"/>
    </location>
</feature>
<dbReference type="InterPro" id="IPR032914">
    <property type="entry name" value="Vam6/VPS39/TRAP1"/>
</dbReference>
<dbReference type="GO" id="GO:0005737">
    <property type="term" value="C:cytoplasm"/>
    <property type="evidence" value="ECO:0007669"/>
    <property type="project" value="UniProtKB-SubCell"/>
</dbReference>
<dbReference type="PANTHER" id="PTHR12894">
    <property type="entry name" value="CNH DOMAIN CONTAINING"/>
    <property type="match status" value="1"/>
</dbReference>
<reference evidence="7 8" key="1">
    <citation type="submission" date="2015-07" db="EMBL/GenBank/DDBJ databases">
        <title>Comparative genomics of the Sigatoka disease complex on banana suggests a link between parallel evolutionary changes in Pseudocercospora fijiensis and Pseudocercospora eumusae and increased virulence on the banana host.</title>
        <authorList>
            <person name="Chang T.-C."/>
            <person name="Salvucci A."/>
            <person name="Crous P.W."/>
            <person name="Stergiopoulos I."/>
        </authorList>
    </citation>
    <scope>NUCLEOTIDE SEQUENCE [LARGE SCALE GENOMIC DNA]</scope>
    <source>
        <strain evidence="7 8">CBS 114824</strain>
    </source>
</reference>
<keyword evidence="8" id="KW-1185">Reference proteome</keyword>
<name>A0A139H4S8_9PEZI</name>
<dbReference type="STRING" id="321146.A0A139H4S8"/>
<evidence type="ECO:0000256" key="1">
    <source>
        <dbReference type="ARBA" id="ARBA00004496"/>
    </source>
</evidence>
<evidence type="ECO:0000313" key="8">
    <source>
        <dbReference type="Proteomes" id="UP000070133"/>
    </source>
</evidence>
<evidence type="ECO:0000313" key="7">
    <source>
        <dbReference type="EMBL" id="KXS97486.1"/>
    </source>
</evidence>
<keyword evidence="3" id="KW-0963">Cytoplasm</keyword>
<dbReference type="InterPro" id="IPR001180">
    <property type="entry name" value="CNH_dom"/>
</dbReference>
<feature type="compositionally biased region" description="Basic and acidic residues" evidence="5">
    <location>
        <begin position="314"/>
        <end position="324"/>
    </location>
</feature>
<gene>
    <name evidence="7" type="ORF">AC578_9079</name>
</gene>
<sequence>MESHDASNAATSVTDDGTPGCYTLREIIRDVPLSTDEEGVQAHITCVDAWNGNLYIGTSSGEVLHYVSIPPDPSDESGQPVYIFATRIEPGYTTLQTGADKGVKQILLLPSAGKACIVCNSTLTFYTLPELSPAWAAKYTQNGCLWVGGLDRNGPEEENGQKYNGPIAVICLRSKIRLIRIGDDPRRIRDIELGGVGALERRGDVACVADGESYSLLDVVNQRKNTLFPISSLSIPSPVIAQQETVAPLPQQRRPPSRSFSSRSPTRQGRSHQRIVSLGGQPQSSGRLRPDSNSPWPARRSSRQEAESPAPPSSREESPKKTENATEAQPSESTEAAPVEAKAVPEAPLRANIVTPTPNEFLLTTGTKRSDPGVGLFVNLDGDVVRGTMEFASYPESLVLDDGDNASLSSGEAAEGWVLAIVQQKVNERRRMCIEIQRWDVDPGEAHRSKEIIALGDVEEALEADAAFFGYGLRNARQSSELAVIGISTSLRLRRLKVKDTADSEADQKRIAEEDKLATRFSQVRANVLTYAVDRVSWLVREPMLLQLDKQLNLAMTKTTDDVLSIDVPVVQRVVNGIRGQEPRDELEFVTLTYIRQKAALLLFGNLIVQTAGGVISYEHDKRRTEDALTAGEIDPRIVLTLVPPFDMEISEGPGIWMPQGLRDAVDWLRNGIDFAAIDRNTKGPFGDNLLSLIKRFLMTWRKKKGFGSVADEANVFRSVDAALVHVLLLLDQNTPRGPASTGSTRAELNDVVDRGVDCFDRAIELFEKHHRLYILSRLYQSKKNASKVLATWKRILDGEKDSGGELIEGEHEMRKYLSKLRDVGLVQEYAAWLANRNPKLGVQIFADDSSRVKFEPSQAVAILKKKAPGAVKDYLEHLVFGKNHVQYVNDLIAFYLDTVLHELENSKGARQTLLESYEIYRAQYPPKPTYSQFITDNAVEAEWWHNRLRLLQLIGGSHGAASKYDVHALRERLAPYSDELVPEMIILNGCEGKHEEALRLLTHGLGDYDTAIHYCLRGGSSIFHPSAGFGADQELPSHEEQSKLFNHLLSEFFKIEDPNERLERTAELLERYSGWFDLLAVLYLVPDDWSVELVSGFLVHAFRRLNLQKNVQAIEKIEALGPVVQVDACLSVTMRSAVVFLTSLLYSSVSATLYFNATLHDTSLTVNSWDDTNNDGKQQPQDIICTGQDLKPVSTNQWSVKCTGGPDKRKSETVFDVFLEPNTKRFLDVIYRYSNPDVASLNVGEDPDQVFFNFRVGSVDGKFFKSREFGAQQDILNLVKPEALKNPCDSLDSC</sequence>
<keyword evidence="4" id="KW-0653">Protein transport</keyword>
<evidence type="ECO:0000259" key="6">
    <source>
        <dbReference type="PROSITE" id="PS50219"/>
    </source>
</evidence>
<feature type="region of interest" description="Disordered" evidence="5">
    <location>
        <begin position="246"/>
        <end position="341"/>
    </location>
</feature>
<feature type="compositionally biased region" description="Low complexity" evidence="5">
    <location>
        <begin position="248"/>
        <end position="268"/>
    </location>
</feature>
<comment type="caution">
    <text evidence="7">The sequence shown here is derived from an EMBL/GenBank/DDBJ whole genome shotgun (WGS) entry which is preliminary data.</text>
</comment>
<evidence type="ECO:0000256" key="5">
    <source>
        <dbReference type="SAM" id="MobiDB-lite"/>
    </source>
</evidence>
<dbReference type="EMBL" id="LFZN01000141">
    <property type="protein sequence ID" value="KXS97486.1"/>
    <property type="molecule type" value="Genomic_DNA"/>
</dbReference>
<keyword evidence="2" id="KW-0813">Transport</keyword>
<dbReference type="GO" id="GO:0034058">
    <property type="term" value="P:endosomal vesicle fusion"/>
    <property type="evidence" value="ECO:0007669"/>
    <property type="project" value="TreeGrafter"/>
</dbReference>
<feature type="domain" description="CNH" evidence="6">
    <location>
        <begin position="41"/>
        <end position="449"/>
    </location>
</feature>
<proteinExistence type="predicted"/>
<dbReference type="PROSITE" id="PS50219">
    <property type="entry name" value="CNH"/>
    <property type="match status" value="1"/>
</dbReference>
<feature type="compositionally biased region" description="Polar residues" evidence="5">
    <location>
        <begin position="280"/>
        <end position="295"/>
    </location>
</feature>
<dbReference type="GO" id="GO:0015031">
    <property type="term" value="P:protein transport"/>
    <property type="evidence" value="ECO:0007669"/>
    <property type="project" value="UniProtKB-KW"/>
</dbReference>
<evidence type="ECO:0000256" key="4">
    <source>
        <dbReference type="ARBA" id="ARBA00022927"/>
    </source>
</evidence>
<dbReference type="GO" id="GO:0006914">
    <property type="term" value="P:autophagy"/>
    <property type="evidence" value="ECO:0007669"/>
    <property type="project" value="TreeGrafter"/>
</dbReference>
<dbReference type="GO" id="GO:0016020">
    <property type="term" value="C:membrane"/>
    <property type="evidence" value="ECO:0007669"/>
    <property type="project" value="TreeGrafter"/>
</dbReference>